<gene>
    <name evidence="4" type="ORF">RMSM_00154</name>
</gene>
<name>M5S5J2_9BACT</name>
<protein>
    <submittedName>
        <fullName evidence="4">Response regulator receiver protein</fullName>
    </submittedName>
</protein>
<dbReference type="Proteomes" id="UP000011991">
    <property type="component" value="Unassembled WGS sequence"/>
</dbReference>
<dbReference type="Pfam" id="PF00072">
    <property type="entry name" value="Response_reg"/>
    <property type="match status" value="1"/>
</dbReference>
<comment type="caution">
    <text evidence="4">The sequence shown here is derived from an EMBL/GenBank/DDBJ whole genome shotgun (WGS) entry which is preliminary data.</text>
</comment>
<evidence type="ECO:0000259" key="3">
    <source>
        <dbReference type="PROSITE" id="PS50110"/>
    </source>
</evidence>
<dbReference type="PROSITE" id="PS50110">
    <property type="entry name" value="RESPONSE_REGULATORY"/>
    <property type="match status" value="1"/>
</dbReference>
<dbReference type="SMART" id="SM00448">
    <property type="entry name" value="REC"/>
    <property type="match status" value="1"/>
</dbReference>
<keyword evidence="5" id="KW-1185">Reference proteome</keyword>
<dbReference type="EMBL" id="ANOG01000020">
    <property type="protein sequence ID" value="EMI22917.1"/>
    <property type="molecule type" value="Genomic_DNA"/>
</dbReference>
<dbReference type="AlphaFoldDB" id="M5S5J2"/>
<dbReference type="InterPro" id="IPR011006">
    <property type="entry name" value="CheY-like_superfamily"/>
</dbReference>
<dbReference type="InterPro" id="IPR050595">
    <property type="entry name" value="Bact_response_regulator"/>
</dbReference>
<dbReference type="CDD" id="cd00156">
    <property type="entry name" value="REC"/>
    <property type="match status" value="1"/>
</dbReference>
<evidence type="ECO:0000256" key="1">
    <source>
        <dbReference type="ARBA" id="ARBA00022553"/>
    </source>
</evidence>
<feature type="domain" description="Response regulatory" evidence="3">
    <location>
        <begin position="30"/>
        <end position="147"/>
    </location>
</feature>
<dbReference type="GO" id="GO:0000160">
    <property type="term" value="P:phosphorelay signal transduction system"/>
    <property type="evidence" value="ECO:0007669"/>
    <property type="project" value="InterPro"/>
</dbReference>
<sequence>MGFGLMGQSFAVLSPVPLTTANPDKTKTPRLMVVDCDVNFVESQRRVFRPYDVDFLAAFNSKQASWRIATEKPDLIISDTQTLYGDGQNLVQWLQDNAALRRIPVIVASNESDGNETRCQHTQLTADDFVAKPVATDQMRQVVGRYIPLKLKERS</sequence>
<feature type="modified residue" description="4-aspartylphosphate" evidence="2">
    <location>
        <position position="79"/>
    </location>
</feature>
<dbReference type="SUPFAM" id="SSF52172">
    <property type="entry name" value="CheY-like"/>
    <property type="match status" value="1"/>
</dbReference>
<evidence type="ECO:0000313" key="5">
    <source>
        <dbReference type="Proteomes" id="UP000011991"/>
    </source>
</evidence>
<dbReference type="PATRIC" id="fig|1265738.3.peg.163"/>
<evidence type="ECO:0000313" key="4">
    <source>
        <dbReference type="EMBL" id="EMI22917.1"/>
    </source>
</evidence>
<evidence type="ECO:0000256" key="2">
    <source>
        <dbReference type="PROSITE-ProRule" id="PRU00169"/>
    </source>
</evidence>
<proteinExistence type="predicted"/>
<reference evidence="4 5" key="1">
    <citation type="journal article" date="2013" name="Mar. Genomics">
        <title>Expression of sulfatases in Rhodopirellula baltica and the diversity of sulfatases in the genus Rhodopirellula.</title>
        <authorList>
            <person name="Wegner C.E."/>
            <person name="Richter-Heitmann T."/>
            <person name="Klindworth A."/>
            <person name="Klockow C."/>
            <person name="Richter M."/>
            <person name="Achstetter T."/>
            <person name="Glockner F.O."/>
            <person name="Harder J."/>
        </authorList>
    </citation>
    <scope>NUCLEOTIDE SEQUENCE [LARGE SCALE GENOMIC DNA]</scope>
    <source>
        <strain evidence="4 5">SM1</strain>
    </source>
</reference>
<keyword evidence="1 2" id="KW-0597">Phosphoprotein</keyword>
<dbReference type="InterPro" id="IPR001789">
    <property type="entry name" value="Sig_transdc_resp-reg_receiver"/>
</dbReference>
<dbReference type="PANTHER" id="PTHR44591:SF23">
    <property type="entry name" value="CHEY SUBFAMILY"/>
    <property type="match status" value="1"/>
</dbReference>
<accession>M5S5J2</accession>
<dbReference type="Gene3D" id="3.40.50.2300">
    <property type="match status" value="1"/>
</dbReference>
<dbReference type="PANTHER" id="PTHR44591">
    <property type="entry name" value="STRESS RESPONSE REGULATOR PROTEIN 1"/>
    <property type="match status" value="1"/>
</dbReference>
<organism evidence="4 5">
    <name type="scientific">Rhodopirellula maiorica SM1</name>
    <dbReference type="NCBI Taxonomy" id="1265738"/>
    <lineage>
        <taxon>Bacteria</taxon>
        <taxon>Pseudomonadati</taxon>
        <taxon>Planctomycetota</taxon>
        <taxon>Planctomycetia</taxon>
        <taxon>Pirellulales</taxon>
        <taxon>Pirellulaceae</taxon>
        <taxon>Novipirellula</taxon>
    </lineage>
</organism>